<dbReference type="GO" id="GO:0055085">
    <property type="term" value="P:transmembrane transport"/>
    <property type="evidence" value="ECO:0007669"/>
    <property type="project" value="InterPro"/>
</dbReference>
<dbReference type="InterPro" id="IPR000515">
    <property type="entry name" value="MetI-like"/>
</dbReference>
<evidence type="ECO:0000256" key="2">
    <source>
        <dbReference type="ARBA" id="ARBA00022448"/>
    </source>
</evidence>
<evidence type="ECO:0000256" key="6">
    <source>
        <dbReference type="ARBA" id="ARBA00023136"/>
    </source>
</evidence>
<feature type="compositionally biased region" description="Low complexity" evidence="8">
    <location>
        <begin position="22"/>
        <end position="34"/>
    </location>
</feature>
<dbReference type="Pfam" id="PF00528">
    <property type="entry name" value="BPD_transp_1"/>
    <property type="match status" value="1"/>
</dbReference>
<dbReference type="InterPro" id="IPR051393">
    <property type="entry name" value="ABC_transporter_permease"/>
</dbReference>
<dbReference type="EMBL" id="BNAS01000001">
    <property type="protein sequence ID" value="GHH64991.1"/>
    <property type="molecule type" value="Genomic_DNA"/>
</dbReference>
<feature type="transmembrane region" description="Helical" evidence="7">
    <location>
        <begin position="250"/>
        <end position="270"/>
    </location>
</feature>
<feature type="transmembrane region" description="Helical" evidence="7">
    <location>
        <begin position="51"/>
        <end position="71"/>
    </location>
</feature>
<dbReference type="RefSeq" id="WP_189667448.1">
    <property type="nucleotide sequence ID" value="NZ_BNAS01000001.1"/>
</dbReference>
<feature type="transmembrane region" description="Helical" evidence="7">
    <location>
        <begin position="306"/>
        <end position="329"/>
    </location>
</feature>
<evidence type="ECO:0000313" key="10">
    <source>
        <dbReference type="EMBL" id="GHH64991.1"/>
    </source>
</evidence>
<keyword evidence="11" id="KW-1185">Reference proteome</keyword>
<dbReference type="PROSITE" id="PS50928">
    <property type="entry name" value="ABC_TM1"/>
    <property type="match status" value="1"/>
</dbReference>
<keyword evidence="3" id="KW-1003">Cell membrane</keyword>
<proteinExistence type="inferred from homology"/>
<evidence type="ECO:0000313" key="11">
    <source>
        <dbReference type="Proteomes" id="UP000627369"/>
    </source>
</evidence>
<keyword evidence="4 7" id="KW-0812">Transmembrane</keyword>
<dbReference type="PANTHER" id="PTHR30193:SF41">
    <property type="entry name" value="DIACETYLCHITOBIOSE UPTAKE SYSTEM PERMEASE PROTEIN NGCF"/>
    <property type="match status" value="1"/>
</dbReference>
<reference evidence="10" key="2">
    <citation type="submission" date="2020-09" db="EMBL/GenBank/DDBJ databases">
        <authorList>
            <person name="Sun Q."/>
            <person name="Zhou Y."/>
        </authorList>
    </citation>
    <scope>NUCLEOTIDE SEQUENCE</scope>
    <source>
        <strain evidence="10">CGMCC 4.7398</strain>
    </source>
</reference>
<evidence type="ECO:0000256" key="1">
    <source>
        <dbReference type="ARBA" id="ARBA00004651"/>
    </source>
</evidence>
<keyword evidence="2 7" id="KW-0813">Transport</keyword>
<feature type="compositionally biased region" description="Basic and acidic residues" evidence="8">
    <location>
        <begin position="1"/>
        <end position="12"/>
    </location>
</feature>
<feature type="transmembrane region" description="Helical" evidence="7">
    <location>
        <begin position="150"/>
        <end position="171"/>
    </location>
</feature>
<protein>
    <submittedName>
        <fullName evidence="10">ABC transporter permease</fullName>
    </submittedName>
</protein>
<feature type="domain" description="ABC transmembrane type-1" evidence="9">
    <location>
        <begin position="112"/>
        <end position="325"/>
    </location>
</feature>
<evidence type="ECO:0000256" key="5">
    <source>
        <dbReference type="ARBA" id="ARBA00022989"/>
    </source>
</evidence>
<feature type="region of interest" description="Disordered" evidence="8">
    <location>
        <begin position="1"/>
        <end position="37"/>
    </location>
</feature>
<dbReference type="InterPro" id="IPR035906">
    <property type="entry name" value="MetI-like_sf"/>
</dbReference>
<evidence type="ECO:0000256" key="8">
    <source>
        <dbReference type="SAM" id="MobiDB-lite"/>
    </source>
</evidence>
<feature type="transmembrane region" description="Helical" evidence="7">
    <location>
        <begin position="191"/>
        <end position="218"/>
    </location>
</feature>
<keyword evidence="5 7" id="KW-1133">Transmembrane helix</keyword>
<dbReference type="GO" id="GO:0005886">
    <property type="term" value="C:plasma membrane"/>
    <property type="evidence" value="ECO:0007669"/>
    <property type="project" value="UniProtKB-SubCell"/>
</dbReference>
<evidence type="ECO:0000256" key="4">
    <source>
        <dbReference type="ARBA" id="ARBA00022692"/>
    </source>
</evidence>
<comment type="similarity">
    <text evidence="7">Belongs to the binding-protein-dependent transport system permease family.</text>
</comment>
<dbReference type="Gene3D" id="1.10.3720.10">
    <property type="entry name" value="MetI-like"/>
    <property type="match status" value="1"/>
</dbReference>
<evidence type="ECO:0000256" key="3">
    <source>
        <dbReference type="ARBA" id="ARBA00022475"/>
    </source>
</evidence>
<keyword evidence="6 7" id="KW-0472">Membrane</keyword>
<feature type="transmembrane region" description="Helical" evidence="7">
    <location>
        <begin position="115"/>
        <end position="138"/>
    </location>
</feature>
<evidence type="ECO:0000256" key="7">
    <source>
        <dbReference type="RuleBase" id="RU363032"/>
    </source>
</evidence>
<dbReference type="PANTHER" id="PTHR30193">
    <property type="entry name" value="ABC TRANSPORTER PERMEASE PROTEIN"/>
    <property type="match status" value="1"/>
</dbReference>
<sequence>MSVNTQDHHTTAREPVPGSPPGGRARSGSSPRGRTPLWNWRTAQSVKGASLTFPFLAGFALFVLVPVGMALRESVYTTKSTGGLGFGGQTVSFAGLDNFAAGLVDGSFWTGMLRVFLYALVVVPLTQVLSLALALLLDAARRRAAARFRIALLLPYMVPGVVGTMVWIFQYSPTVGPLTPFFEIFGLDVNFFSSSMVWVSMGNLAVWGSLGFTMLILYGALQSVPHEIFEAARLDGASELRIAWSIKVPFVRASLVLTSLLSIIGTLQLFDQPLLFRAVTPETITRDFTPAMMIYDQAFKVGNLNYATALSVILALVVGVASAIIYRFINREEP</sequence>
<comment type="subcellular location">
    <subcellularLocation>
        <location evidence="1 7">Cell membrane</location>
        <topology evidence="1 7">Multi-pass membrane protein</topology>
    </subcellularLocation>
</comment>
<evidence type="ECO:0000259" key="9">
    <source>
        <dbReference type="PROSITE" id="PS50928"/>
    </source>
</evidence>
<dbReference type="SUPFAM" id="SSF161098">
    <property type="entry name" value="MetI-like"/>
    <property type="match status" value="1"/>
</dbReference>
<organism evidence="10 11">
    <name type="scientific">Promicromonospora soli</name>
    <dbReference type="NCBI Taxonomy" id="2035533"/>
    <lineage>
        <taxon>Bacteria</taxon>
        <taxon>Bacillati</taxon>
        <taxon>Actinomycetota</taxon>
        <taxon>Actinomycetes</taxon>
        <taxon>Micrococcales</taxon>
        <taxon>Promicromonosporaceae</taxon>
        <taxon>Promicromonospora</taxon>
    </lineage>
</organism>
<gene>
    <name evidence="10" type="ORF">GCM10017772_02370</name>
</gene>
<comment type="caution">
    <text evidence="10">The sequence shown here is derived from an EMBL/GenBank/DDBJ whole genome shotgun (WGS) entry which is preliminary data.</text>
</comment>
<dbReference type="AlphaFoldDB" id="A0A919FHZ8"/>
<dbReference type="CDD" id="cd06261">
    <property type="entry name" value="TM_PBP2"/>
    <property type="match status" value="1"/>
</dbReference>
<accession>A0A919FHZ8</accession>
<reference evidence="10" key="1">
    <citation type="journal article" date="2014" name="Int. J. Syst. Evol. Microbiol.">
        <title>Complete genome sequence of Corynebacterium casei LMG S-19264T (=DSM 44701T), isolated from a smear-ripened cheese.</title>
        <authorList>
            <consortium name="US DOE Joint Genome Institute (JGI-PGF)"/>
            <person name="Walter F."/>
            <person name="Albersmeier A."/>
            <person name="Kalinowski J."/>
            <person name="Ruckert C."/>
        </authorList>
    </citation>
    <scope>NUCLEOTIDE SEQUENCE</scope>
    <source>
        <strain evidence="10">CGMCC 4.7398</strain>
    </source>
</reference>
<dbReference type="Proteomes" id="UP000627369">
    <property type="component" value="Unassembled WGS sequence"/>
</dbReference>
<name>A0A919FHZ8_9MICO</name>